<sequence length="134" mass="15301">MQELAEDLQRTSANGRETVGDEKWVRYRDVNGLMTVCRPLYLPASTSNLELHSKKLDRLHSNLVAKWPGLINHRCVIFHHDNARSHVAVITLQELMLMGFVWDILPRPPYSPLASTDYPPTTSCVESVLQSEKF</sequence>
<dbReference type="PANTHER" id="PTHR46060">
    <property type="entry name" value="MARINER MOS1 TRANSPOSASE-LIKE PROTEIN"/>
    <property type="match status" value="1"/>
</dbReference>
<dbReference type="GO" id="GO:0031297">
    <property type="term" value="P:replication fork processing"/>
    <property type="evidence" value="ECO:0007669"/>
    <property type="project" value="TreeGrafter"/>
</dbReference>
<dbReference type="GO" id="GO:0000729">
    <property type="term" value="P:DNA double-strand break processing"/>
    <property type="evidence" value="ECO:0007669"/>
    <property type="project" value="TreeGrafter"/>
</dbReference>
<evidence type="ECO:0000313" key="2">
    <source>
        <dbReference type="Proteomes" id="UP000887159"/>
    </source>
</evidence>
<dbReference type="InterPro" id="IPR052709">
    <property type="entry name" value="Transposase-MT_Hybrid"/>
</dbReference>
<dbReference type="GO" id="GO:0044774">
    <property type="term" value="P:mitotic DNA integrity checkpoint signaling"/>
    <property type="evidence" value="ECO:0007669"/>
    <property type="project" value="TreeGrafter"/>
</dbReference>
<name>A0A8X6WK27_TRICX</name>
<dbReference type="GO" id="GO:0005634">
    <property type="term" value="C:nucleus"/>
    <property type="evidence" value="ECO:0007669"/>
    <property type="project" value="TreeGrafter"/>
</dbReference>
<dbReference type="GO" id="GO:0000014">
    <property type="term" value="F:single-stranded DNA endodeoxyribonuclease activity"/>
    <property type="evidence" value="ECO:0007669"/>
    <property type="project" value="TreeGrafter"/>
</dbReference>
<comment type="caution">
    <text evidence="1">The sequence shown here is derived from an EMBL/GenBank/DDBJ whole genome shotgun (WGS) entry which is preliminary data.</text>
</comment>
<dbReference type="GO" id="GO:0046975">
    <property type="term" value="F:histone H3K36 methyltransferase activity"/>
    <property type="evidence" value="ECO:0007669"/>
    <property type="project" value="TreeGrafter"/>
</dbReference>
<dbReference type="GO" id="GO:0015074">
    <property type="term" value="P:DNA integration"/>
    <property type="evidence" value="ECO:0007669"/>
    <property type="project" value="TreeGrafter"/>
</dbReference>
<dbReference type="GO" id="GO:0000793">
    <property type="term" value="C:condensed chromosome"/>
    <property type="evidence" value="ECO:0007669"/>
    <property type="project" value="TreeGrafter"/>
</dbReference>
<proteinExistence type="predicted"/>
<dbReference type="Gene3D" id="3.30.420.10">
    <property type="entry name" value="Ribonuclease H-like superfamily/Ribonuclease H"/>
    <property type="match status" value="1"/>
</dbReference>
<organism evidence="1 2">
    <name type="scientific">Trichonephila clavipes</name>
    <name type="common">Golden silk orbweaver</name>
    <name type="synonym">Nephila clavipes</name>
    <dbReference type="NCBI Taxonomy" id="2585209"/>
    <lineage>
        <taxon>Eukaryota</taxon>
        <taxon>Metazoa</taxon>
        <taxon>Ecdysozoa</taxon>
        <taxon>Arthropoda</taxon>
        <taxon>Chelicerata</taxon>
        <taxon>Arachnida</taxon>
        <taxon>Araneae</taxon>
        <taxon>Araneomorphae</taxon>
        <taxon>Entelegynae</taxon>
        <taxon>Araneoidea</taxon>
        <taxon>Nephilidae</taxon>
        <taxon>Trichonephila</taxon>
    </lineage>
</organism>
<dbReference type="GO" id="GO:0035861">
    <property type="term" value="C:site of double-strand break"/>
    <property type="evidence" value="ECO:0007669"/>
    <property type="project" value="TreeGrafter"/>
</dbReference>
<evidence type="ECO:0008006" key="3">
    <source>
        <dbReference type="Google" id="ProtNLM"/>
    </source>
</evidence>
<dbReference type="GO" id="GO:0003697">
    <property type="term" value="F:single-stranded DNA binding"/>
    <property type="evidence" value="ECO:0007669"/>
    <property type="project" value="TreeGrafter"/>
</dbReference>
<dbReference type="GO" id="GO:0044547">
    <property type="term" value="F:DNA topoisomerase binding"/>
    <property type="evidence" value="ECO:0007669"/>
    <property type="project" value="TreeGrafter"/>
</dbReference>
<dbReference type="InterPro" id="IPR036397">
    <property type="entry name" value="RNaseH_sf"/>
</dbReference>
<dbReference type="GO" id="GO:0042800">
    <property type="term" value="F:histone H3K4 methyltransferase activity"/>
    <property type="evidence" value="ECO:0007669"/>
    <property type="project" value="TreeGrafter"/>
</dbReference>
<reference evidence="1" key="1">
    <citation type="submission" date="2020-08" db="EMBL/GenBank/DDBJ databases">
        <title>Multicomponent nature underlies the extraordinary mechanical properties of spider dragline silk.</title>
        <authorList>
            <person name="Kono N."/>
            <person name="Nakamura H."/>
            <person name="Mori M."/>
            <person name="Yoshida Y."/>
            <person name="Ohtoshi R."/>
            <person name="Malay A.D."/>
            <person name="Moran D.A.P."/>
            <person name="Tomita M."/>
            <person name="Numata K."/>
            <person name="Arakawa K."/>
        </authorList>
    </citation>
    <scope>NUCLEOTIDE SEQUENCE</scope>
</reference>
<gene>
    <name evidence="1" type="ORF">TNCV_27881</name>
</gene>
<dbReference type="GO" id="GO:0006303">
    <property type="term" value="P:double-strand break repair via nonhomologous end joining"/>
    <property type="evidence" value="ECO:0007669"/>
    <property type="project" value="TreeGrafter"/>
</dbReference>
<dbReference type="PANTHER" id="PTHR46060:SF2">
    <property type="entry name" value="HISTONE-LYSINE N-METHYLTRANSFERASE SETMAR"/>
    <property type="match status" value="1"/>
</dbReference>
<dbReference type="EMBL" id="BMAU01021437">
    <property type="protein sequence ID" value="GFY36583.1"/>
    <property type="molecule type" value="Genomic_DNA"/>
</dbReference>
<protein>
    <recommendedName>
        <fullName evidence="3">Transposase</fullName>
    </recommendedName>
</protein>
<dbReference type="AlphaFoldDB" id="A0A8X6WK27"/>
<dbReference type="GO" id="GO:0003690">
    <property type="term" value="F:double-stranded DNA binding"/>
    <property type="evidence" value="ECO:0007669"/>
    <property type="project" value="TreeGrafter"/>
</dbReference>
<evidence type="ECO:0000313" key="1">
    <source>
        <dbReference type="EMBL" id="GFY36583.1"/>
    </source>
</evidence>
<dbReference type="Proteomes" id="UP000887159">
    <property type="component" value="Unassembled WGS sequence"/>
</dbReference>
<keyword evidence="2" id="KW-1185">Reference proteome</keyword>
<accession>A0A8X6WK27</accession>